<feature type="transmembrane region" description="Helical" evidence="11">
    <location>
        <begin position="12"/>
        <end position="30"/>
    </location>
</feature>
<dbReference type="Pfam" id="PF00912">
    <property type="entry name" value="Transgly"/>
    <property type="match status" value="1"/>
</dbReference>
<evidence type="ECO:0000256" key="6">
    <source>
        <dbReference type="ARBA" id="ARBA00022960"/>
    </source>
</evidence>
<evidence type="ECO:0000256" key="9">
    <source>
        <dbReference type="ARBA" id="ARBA00023136"/>
    </source>
</evidence>
<dbReference type="AlphaFoldDB" id="A0A0M8MLQ7"/>
<organism evidence="13 14">
    <name type="scientific">Flavobacterium akiainvivens</name>
    <dbReference type="NCBI Taxonomy" id="1202724"/>
    <lineage>
        <taxon>Bacteria</taxon>
        <taxon>Pseudomonadati</taxon>
        <taxon>Bacteroidota</taxon>
        <taxon>Flavobacteriia</taxon>
        <taxon>Flavobacteriales</taxon>
        <taxon>Flavobacteriaceae</taxon>
        <taxon>Flavobacterium</taxon>
    </lineage>
</organism>
<keyword evidence="14" id="KW-1185">Reference proteome</keyword>
<evidence type="ECO:0000256" key="2">
    <source>
        <dbReference type="ARBA" id="ARBA00022519"/>
    </source>
</evidence>
<evidence type="ECO:0000256" key="7">
    <source>
        <dbReference type="ARBA" id="ARBA00022984"/>
    </source>
</evidence>
<dbReference type="STRING" id="1202724.AM493_15435"/>
<dbReference type="GO" id="GO:0016763">
    <property type="term" value="F:pentosyltransferase activity"/>
    <property type="evidence" value="ECO:0007669"/>
    <property type="project" value="InterPro"/>
</dbReference>
<accession>A0A0M8MLQ7</accession>
<keyword evidence="1" id="KW-1003">Cell membrane</keyword>
<evidence type="ECO:0000256" key="10">
    <source>
        <dbReference type="ARBA" id="ARBA00023316"/>
    </source>
</evidence>
<sequence length="662" mass="74854">MKFNTKKILRWGLISVATIVVLAVVGFFGFRNMVLQKVIAKVQHKMEADYNSTFTVKEAKFSGLNGISVKGITLVPKGADTLLNIQELNTSVSLGKIIFGNVQLGTLTMKNGYVQIVKKDSLGWNFRAFLKSPKKDEDSSDTERDYADRAYNIINKALNLIPTDMVLQNLALRVDDMGRKVNLNLSTLKLADEQLESSITVVEDSLTQHWKVKGLADPRGHKCDLKFFNTDTTRIMVPYISQRYNLKSGFKAIQLKVDGIEMDGGELHVDGFAAIENFMVNHPRVAQKDVVIDNARFDYHILFGGDFIALDSTSTVQLNKLKVHPFAKYSVEEDTIYQLKVNIPKTAAQDFIVSLPRGLFTNFEGMEAEGSFSYRLDFLYNKNKPSALVFDSSLQKDGLKITKYGEADLGKLNGTFTYRAMEDGRAQRAVLVGPENPNYTSFDQIPEAMRAAVLTSEDPSFFNHRGFITEAFRQSIIKNIKTKKFARGASTISMQLVKNVFLTREKTLSRKLEEILLVYILENNRIASKQRMLEVYFNVIEWGPDVYGIGEASHYYFEKAPMSLTLDECIYLASIIPSPKKFNWKFDTAGDLKPYAVKHNKYIRDLMLRRGLITPEDTLGQNGQVAITGPGRSRIKIDYENLFAADSIDMDEFFFDLGKKVY</sequence>
<evidence type="ECO:0000259" key="12">
    <source>
        <dbReference type="Pfam" id="PF00912"/>
    </source>
</evidence>
<keyword evidence="6" id="KW-0133">Cell shape</keyword>
<keyword evidence="4 13" id="KW-0808">Transferase</keyword>
<dbReference type="EMBL" id="LIYD01000005">
    <property type="protein sequence ID" value="KOS08377.1"/>
    <property type="molecule type" value="Genomic_DNA"/>
</dbReference>
<dbReference type="InterPro" id="IPR001264">
    <property type="entry name" value="Glyco_trans_51"/>
</dbReference>
<evidence type="ECO:0000256" key="11">
    <source>
        <dbReference type="SAM" id="Phobius"/>
    </source>
</evidence>
<dbReference type="Gene3D" id="1.10.3810.10">
    <property type="entry name" value="Biosynthetic peptidoglycan transglycosylase-like"/>
    <property type="match status" value="1"/>
</dbReference>
<keyword evidence="7" id="KW-0573">Peptidoglycan synthesis</keyword>
<evidence type="ECO:0000256" key="1">
    <source>
        <dbReference type="ARBA" id="ARBA00022475"/>
    </source>
</evidence>
<keyword evidence="10" id="KW-0961">Cell wall biogenesis/degradation</keyword>
<evidence type="ECO:0000256" key="5">
    <source>
        <dbReference type="ARBA" id="ARBA00022692"/>
    </source>
</evidence>
<keyword evidence="3" id="KW-0328">Glycosyltransferase</keyword>
<proteinExistence type="predicted"/>
<dbReference type="InterPro" id="IPR023346">
    <property type="entry name" value="Lysozyme-like_dom_sf"/>
</dbReference>
<name>A0A0M8MLQ7_9FLAO</name>
<dbReference type="PANTHER" id="PTHR30400">
    <property type="entry name" value="MONOFUNCTIONAL BIOSYNTHETIC PEPTIDOGLYCAN TRANSGLYCOSYLASE"/>
    <property type="match status" value="1"/>
</dbReference>
<reference evidence="13 14" key="1">
    <citation type="submission" date="2015-08" db="EMBL/GenBank/DDBJ databases">
        <title>Whole genome sequence of Flavobacterium akiainvivens IK-1T, from decaying Wikstroemia oahuensis, an endemic Hawaiian shrub.</title>
        <authorList>
            <person name="Wan X."/>
            <person name="Hou S."/>
            <person name="Saito J."/>
            <person name="Donachie S."/>
        </authorList>
    </citation>
    <scope>NUCLEOTIDE SEQUENCE [LARGE SCALE GENOMIC DNA]</scope>
    <source>
        <strain evidence="13 14">IK-1</strain>
    </source>
</reference>
<dbReference type="GO" id="GO:0008360">
    <property type="term" value="P:regulation of cell shape"/>
    <property type="evidence" value="ECO:0007669"/>
    <property type="project" value="UniProtKB-KW"/>
</dbReference>
<evidence type="ECO:0000256" key="4">
    <source>
        <dbReference type="ARBA" id="ARBA00022679"/>
    </source>
</evidence>
<dbReference type="InterPro" id="IPR036950">
    <property type="entry name" value="PBP_transglycosylase"/>
</dbReference>
<evidence type="ECO:0000313" key="13">
    <source>
        <dbReference type="EMBL" id="KOS08377.1"/>
    </source>
</evidence>
<dbReference type="PATRIC" id="fig|1202724.3.peg.3207"/>
<protein>
    <submittedName>
        <fullName evidence="13">Glycosyl transferase</fullName>
    </submittedName>
</protein>
<dbReference type="GO" id="GO:0016020">
    <property type="term" value="C:membrane"/>
    <property type="evidence" value="ECO:0007669"/>
    <property type="project" value="InterPro"/>
</dbReference>
<evidence type="ECO:0000313" key="14">
    <source>
        <dbReference type="Proteomes" id="UP000037755"/>
    </source>
</evidence>
<dbReference type="GO" id="GO:0009252">
    <property type="term" value="P:peptidoglycan biosynthetic process"/>
    <property type="evidence" value="ECO:0007669"/>
    <property type="project" value="UniProtKB-KW"/>
</dbReference>
<keyword evidence="8 11" id="KW-1133">Transmembrane helix</keyword>
<dbReference type="Proteomes" id="UP000037755">
    <property type="component" value="Unassembled WGS sequence"/>
</dbReference>
<keyword evidence="5 11" id="KW-0812">Transmembrane</keyword>
<keyword evidence="2" id="KW-0997">Cell inner membrane</keyword>
<feature type="domain" description="Glycosyl transferase family 51" evidence="12">
    <location>
        <begin position="434"/>
        <end position="585"/>
    </location>
</feature>
<comment type="caution">
    <text evidence="13">The sequence shown here is derived from an EMBL/GenBank/DDBJ whole genome shotgun (WGS) entry which is preliminary data.</text>
</comment>
<dbReference type="SUPFAM" id="SSF53955">
    <property type="entry name" value="Lysozyme-like"/>
    <property type="match status" value="1"/>
</dbReference>
<evidence type="ECO:0000256" key="8">
    <source>
        <dbReference type="ARBA" id="ARBA00022989"/>
    </source>
</evidence>
<dbReference type="GO" id="GO:0071555">
    <property type="term" value="P:cell wall organization"/>
    <property type="evidence" value="ECO:0007669"/>
    <property type="project" value="UniProtKB-KW"/>
</dbReference>
<dbReference type="GO" id="GO:0009274">
    <property type="term" value="C:peptidoglycan-based cell wall"/>
    <property type="evidence" value="ECO:0007669"/>
    <property type="project" value="InterPro"/>
</dbReference>
<keyword evidence="9 11" id="KW-0472">Membrane</keyword>
<dbReference type="PANTHER" id="PTHR30400:SF0">
    <property type="entry name" value="BIOSYNTHETIC PEPTIDOGLYCAN TRANSGLYCOSYLASE"/>
    <property type="match status" value="1"/>
</dbReference>
<gene>
    <name evidence="13" type="ORF">AM493_15435</name>
</gene>
<evidence type="ECO:0000256" key="3">
    <source>
        <dbReference type="ARBA" id="ARBA00022676"/>
    </source>
</evidence>
<dbReference type="InterPro" id="IPR011812">
    <property type="entry name" value="Pep_trsgly"/>
</dbReference>